<protein>
    <submittedName>
        <fullName evidence="1">Uncharacterized protein</fullName>
    </submittedName>
</protein>
<evidence type="ECO:0000313" key="1">
    <source>
        <dbReference type="EMBL" id="MPC68568.1"/>
    </source>
</evidence>
<dbReference type="AlphaFoldDB" id="A0A5B7HI90"/>
<dbReference type="EMBL" id="VSRR010028035">
    <property type="protein sequence ID" value="MPC68568.1"/>
    <property type="molecule type" value="Genomic_DNA"/>
</dbReference>
<evidence type="ECO:0000313" key="2">
    <source>
        <dbReference type="Proteomes" id="UP000324222"/>
    </source>
</evidence>
<organism evidence="1 2">
    <name type="scientific">Portunus trituberculatus</name>
    <name type="common">Swimming crab</name>
    <name type="synonym">Neptunus trituberculatus</name>
    <dbReference type="NCBI Taxonomy" id="210409"/>
    <lineage>
        <taxon>Eukaryota</taxon>
        <taxon>Metazoa</taxon>
        <taxon>Ecdysozoa</taxon>
        <taxon>Arthropoda</taxon>
        <taxon>Crustacea</taxon>
        <taxon>Multicrustacea</taxon>
        <taxon>Malacostraca</taxon>
        <taxon>Eumalacostraca</taxon>
        <taxon>Eucarida</taxon>
        <taxon>Decapoda</taxon>
        <taxon>Pleocyemata</taxon>
        <taxon>Brachyura</taxon>
        <taxon>Eubrachyura</taxon>
        <taxon>Portunoidea</taxon>
        <taxon>Portunidae</taxon>
        <taxon>Portuninae</taxon>
        <taxon>Portunus</taxon>
    </lineage>
</organism>
<keyword evidence="2" id="KW-1185">Reference proteome</keyword>
<gene>
    <name evidence="1" type="ORF">E2C01_062770</name>
</gene>
<name>A0A5B7HI90_PORTR</name>
<proteinExistence type="predicted"/>
<comment type="caution">
    <text evidence="1">The sequence shown here is derived from an EMBL/GenBank/DDBJ whole genome shotgun (WGS) entry which is preliminary data.</text>
</comment>
<dbReference type="Proteomes" id="UP000324222">
    <property type="component" value="Unassembled WGS sequence"/>
</dbReference>
<sequence>MTAALGVLRFPLHKDELGRSAPACLPGRRPVFVPATERRLRNVLLRHLVESQNRTMAVLVTCSSKRSLFPPAAHRLQYFYSYHLVQPTRPCPGRMVTCVGVEERRTSSYQGR</sequence>
<reference evidence="1 2" key="1">
    <citation type="submission" date="2019-05" db="EMBL/GenBank/DDBJ databases">
        <title>Another draft genome of Portunus trituberculatus and its Hox gene families provides insights of decapod evolution.</title>
        <authorList>
            <person name="Jeong J.-H."/>
            <person name="Song I."/>
            <person name="Kim S."/>
            <person name="Choi T."/>
            <person name="Kim D."/>
            <person name="Ryu S."/>
            <person name="Kim W."/>
        </authorList>
    </citation>
    <scope>NUCLEOTIDE SEQUENCE [LARGE SCALE GENOMIC DNA]</scope>
    <source>
        <tissue evidence="1">Muscle</tissue>
    </source>
</reference>
<accession>A0A5B7HI90</accession>